<evidence type="ECO:0000313" key="5">
    <source>
        <dbReference type="EMBL" id="PIR06412.1"/>
    </source>
</evidence>
<keyword evidence="2" id="KW-0328">Glycosyltransferase</keyword>
<evidence type="ECO:0000256" key="3">
    <source>
        <dbReference type="ARBA" id="ARBA00022679"/>
    </source>
</evidence>
<dbReference type="SUPFAM" id="SSF53448">
    <property type="entry name" value="Nucleotide-diphospho-sugar transferases"/>
    <property type="match status" value="1"/>
</dbReference>
<protein>
    <recommendedName>
        <fullName evidence="4">Glycosyltransferase 2-like domain-containing protein</fullName>
    </recommendedName>
</protein>
<reference evidence="5 6" key="1">
    <citation type="submission" date="2017-09" db="EMBL/GenBank/DDBJ databases">
        <title>Depth-based differentiation of microbial function through sediment-hosted aquifers and enrichment of novel symbionts in the deep terrestrial subsurface.</title>
        <authorList>
            <person name="Probst A.J."/>
            <person name="Ladd B."/>
            <person name="Jarett J.K."/>
            <person name="Geller-Mcgrath D.E."/>
            <person name="Sieber C.M."/>
            <person name="Emerson J.B."/>
            <person name="Anantharaman K."/>
            <person name="Thomas B.C."/>
            <person name="Malmstrom R."/>
            <person name="Stieglmeier M."/>
            <person name="Klingl A."/>
            <person name="Woyke T."/>
            <person name="Ryan C.M."/>
            <person name="Banfield J.F."/>
        </authorList>
    </citation>
    <scope>NUCLEOTIDE SEQUENCE [LARGE SCALE GENOMIC DNA]</scope>
    <source>
        <strain evidence="5">CG11_big_fil_rev_8_21_14_0_20_36_20</strain>
    </source>
</reference>
<evidence type="ECO:0000259" key="4">
    <source>
        <dbReference type="Pfam" id="PF00535"/>
    </source>
</evidence>
<dbReference type="Proteomes" id="UP000230564">
    <property type="component" value="Unassembled WGS sequence"/>
</dbReference>
<organism evidence="5 6">
    <name type="scientific">Candidatus Komeilibacteria bacterium CG11_big_fil_rev_8_21_14_0_20_36_20</name>
    <dbReference type="NCBI Taxonomy" id="1974477"/>
    <lineage>
        <taxon>Bacteria</taxon>
        <taxon>Candidatus Komeiliibacteriota</taxon>
    </lineage>
</organism>
<keyword evidence="3" id="KW-0808">Transferase</keyword>
<dbReference type="Pfam" id="PF00535">
    <property type="entry name" value="Glycos_transf_2"/>
    <property type="match status" value="1"/>
</dbReference>
<dbReference type="PANTHER" id="PTHR43179:SF12">
    <property type="entry name" value="GALACTOFURANOSYLTRANSFERASE GLFT2"/>
    <property type="match status" value="1"/>
</dbReference>
<dbReference type="PANTHER" id="PTHR43179">
    <property type="entry name" value="RHAMNOSYLTRANSFERASE WBBL"/>
    <property type="match status" value="1"/>
</dbReference>
<gene>
    <name evidence="5" type="ORF">COV55_03960</name>
</gene>
<accession>A0A2H0NBY5</accession>
<evidence type="ECO:0000256" key="2">
    <source>
        <dbReference type="ARBA" id="ARBA00022676"/>
    </source>
</evidence>
<dbReference type="AlphaFoldDB" id="A0A2H0NBY5"/>
<dbReference type="InterPro" id="IPR001173">
    <property type="entry name" value="Glyco_trans_2-like"/>
</dbReference>
<proteinExistence type="inferred from homology"/>
<comment type="similarity">
    <text evidence="1">Belongs to the glycosyltransferase 2 family.</text>
</comment>
<comment type="caution">
    <text evidence="5">The sequence shown here is derived from an EMBL/GenBank/DDBJ whole genome shotgun (WGS) entry which is preliminary data.</text>
</comment>
<sequence>MAKRAKVTVSLLTWNGAEYLPWLLKSLKEQSFPNWELLVLDNASTDQSVAVVLEYYPQARIIRQKKNVGFAKGHNLLIGWSNSNYILLLNQDIILEPDYLEKTVNFLEKNSQVAAVAGKTMYWDFKEEGKTSIIDSFGLKINRQRQVIDAHQGQKDFEFSDKEVFGLSAAVVLLRRESLESIKIPRSHDYFEYLDEDFFAYKEDIDLAWRLRLFGWENWLITNTRAYHHRSVASAQNIRESRKTRQTANRLSYRNHFITLYKNSFVTNILRDFWPILWYESRKFFYFLLFERSTLAGCGEFIKNLPKMRAKRKLIKKNRQIKASEVRQWFK</sequence>
<evidence type="ECO:0000256" key="1">
    <source>
        <dbReference type="ARBA" id="ARBA00006739"/>
    </source>
</evidence>
<dbReference type="CDD" id="cd04186">
    <property type="entry name" value="GT_2_like_c"/>
    <property type="match status" value="1"/>
</dbReference>
<dbReference type="GO" id="GO:0016757">
    <property type="term" value="F:glycosyltransferase activity"/>
    <property type="evidence" value="ECO:0007669"/>
    <property type="project" value="UniProtKB-KW"/>
</dbReference>
<name>A0A2H0NBY5_9BACT</name>
<feature type="domain" description="Glycosyltransferase 2-like" evidence="4">
    <location>
        <begin position="12"/>
        <end position="145"/>
    </location>
</feature>
<dbReference type="Gene3D" id="3.90.550.10">
    <property type="entry name" value="Spore Coat Polysaccharide Biosynthesis Protein SpsA, Chain A"/>
    <property type="match status" value="1"/>
</dbReference>
<dbReference type="InterPro" id="IPR029044">
    <property type="entry name" value="Nucleotide-diphossugar_trans"/>
</dbReference>
<dbReference type="EMBL" id="PCWQ01000013">
    <property type="protein sequence ID" value="PIR06412.1"/>
    <property type="molecule type" value="Genomic_DNA"/>
</dbReference>
<evidence type="ECO:0000313" key="6">
    <source>
        <dbReference type="Proteomes" id="UP000230564"/>
    </source>
</evidence>